<gene>
    <name evidence="4" type="ORF">MFMK1_002865</name>
</gene>
<dbReference type="KEGG" id="dbc:MFMK1_002865"/>
<organism evidence="4 5">
    <name type="scientific">Metallumcola ferriviriculae</name>
    <dbReference type="NCBI Taxonomy" id="3039180"/>
    <lineage>
        <taxon>Bacteria</taxon>
        <taxon>Bacillati</taxon>
        <taxon>Bacillota</taxon>
        <taxon>Clostridia</taxon>
        <taxon>Neomoorellales</taxon>
        <taxon>Desulfitibacteraceae</taxon>
        <taxon>Metallumcola</taxon>
    </lineage>
</organism>
<evidence type="ECO:0000313" key="5">
    <source>
        <dbReference type="Proteomes" id="UP001329915"/>
    </source>
</evidence>
<dbReference type="Gene3D" id="1.50.10.20">
    <property type="match status" value="3"/>
</dbReference>
<proteinExistence type="predicted"/>
<keyword evidence="5" id="KW-1185">Reference proteome</keyword>
<dbReference type="EMBL" id="CP121694">
    <property type="protein sequence ID" value="WRO23019.1"/>
    <property type="molecule type" value="Genomic_DNA"/>
</dbReference>
<keyword evidence="1" id="KW-0677">Repeat</keyword>
<dbReference type="AlphaFoldDB" id="A0AAU0UQG5"/>
<dbReference type="InterPro" id="IPR027954">
    <property type="entry name" value="Transcobalamin-like_C"/>
</dbReference>
<dbReference type="InterPro" id="IPR008930">
    <property type="entry name" value="Terpenoid_cyclase/PrenylTrfase"/>
</dbReference>
<accession>A0AAU0UQG5</accession>
<sequence>MKRRKFFVLLLVVVMVLNMTGMALAGVTVDIISPADGGVFAAGQEVTINADVYDSVYGQVYSGITWLYLGEDNNQLDTYTGGPQLDITLMSPQSFKQDQVIKAVYQDVYEAEINITTYADWVDLAIGRSLGYLTDLQQSDGSFAYSGWDGSLGVDDQVAYALAASGVDLVNLSNGGDTYLDYLAGFDFSDTQKLITAINILNALGMDASDFNGQNLAADLKGRQQSSGEFDGAKSTADNAQAVIAVVEAGEAVTYPQAAESYFKNLDRDGGLWTASYTGYDGNEVVYQDIDTSAMILRAFNALSVDSGDTIAQETIAAFNGKQDDSGAIADMYGANYDSTAQVVLTLSKLGINPTMGIWQKAEGNLVTALLKNQNPATGAFKSMGVEAYTTWDTLLALANVDKVGPVMTQAESYLTDLQQSDGSFAYSGWDGSLGVDDQVAYALAASGVDLVNLSNGGDTYLDYLAGFDFSDTQKLITAINILNALGMDASDFNGQNLAADLKGRQQSSGEFDGAKSTADNAQAVIAVVEAGEAVTYPQAAESYFKNLDRDGGLWTASYTGYDGNEVVYQDIDTSAMILRAFNALSVDSGDTIAQETIAAFNGKQDDSGAIADMYGANYDSTAQVVLTLSKLGINPTMGIWQKAEGNLVTALLKNQNPATGAFKSMGVEAYTTWDTLLALASFTEEYPTQVHYGRVMPALSGIITNSPDDPEPPSNSDDNTISVNIEVQDISPVVEDQLQLPAGSTVMDALMGLGLDVETGFGGSYVSSIEGVEETISGTGGWKYSVNGYVPANVGAGSWTIEDEDEIIWFFAENSTDDNPGRQFDDIIQPEISEQLQEVREAIRQEAKEKLAQLVGKPGSALVLGESDAMTQDEIEYWQQLLEDNEVDVDGMVETDEDTIISDDNEEVNLALPAGALAERTSLTVREQANFDDEDSVNRLTSVYNFGPDGTVFKKPVQLRLKTVFDGNNARQVRLAWYDEENNKWQPVPTVVDVANGEVTGLVNHFTKFAVIKEKSGRFEDFSQEKYPWAYEAVEELAAKGVLNGVGEGLFAPNKAVTRAEFIKMLVGALEIETDETADIVFEDVEAGSWYAPFVGAAFRQELVTGYEDNSFKPNAVLNRQEMTAMVVRAVELSVDETVTADALEFADKTKVQTWAAPAVNAAVDTGLVNGVGNGRFAPLGTATRAQAAVIIWRAVNNIE</sequence>
<evidence type="ECO:0000313" key="4">
    <source>
        <dbReference type="EMBL" id="WRO23019.1"/>
    </source>
</evidence>
<dbReference type="Pfam" id="PF00395">
    <property type="entry name" value="SLH"/>
    <property type="match status" value="3"/>
</dbReference>
<evidence type="ECO:0000256" key="2">
    <source>
        <dbReference type="SAM" id="SignalP"/>
    </source>
</evidence>
<keyword evidence="2" id="KW-0732">Signal</keyword>
<dbReference type="Proteomes" id="UP001329915">
    <property type="component" value="Chromosome"/>
</dbReference>
<dbReference type="InterPro" id="IPR051465">
    <property type="entry name" value="Cell_Envelope_Struct_Comp"/>
</dbReference>
<dbReference type="PANTHER" id="PTHR43308">
    <property type="entry name" value="OUTER MEMBRANE PROTEIN ALPHA-RELATED"/>
    <property type="match status" value="1"/>
</dbReference>
<feature type="domain" description="SLH" evidence="3">
    <location>
        <begin position="1144"/>
        <end position="1201"/>
    </location>
</feature>
<reference evidence="4 5" key="1">
    <citation type="submission" date="2023-04" db="EMBL/GenBank/DDBJ databases">
        <authorList>
            <person name="Hsu D."/>
        </authorList>
    </citation>
    <scope>NUCLEOTIDE SEQUENCE [LARGE SCALE GENOMIC DNA]</scope>
    <source>
        <strain evidence="4 5">MK1</strain>
    </source>
</reference>
<dbReference type="SUPFAM" id="SSF48239">
    <property type="entry name" value="Terpenoid cyclases/Protein prenyltransferases"/>
    <property type="match status" value="2"/>
</dbReference>
<dbReference type="PROSITE" id="PS51272">
    <property type="entry name" value="SLH"/>
    <property type="match status" value="3"/>
</dbReference>
<name>A0AAU0UQG5_9FIRM</name>
<dbReference type="RefSeq" id="WP_366922408.1">
    <property type="nucleotide sequence ID" value="NZ_CP121694.1"/>
</dbReference>
<dbReference type="InterPro" id="IPR001119">
    <property type="entry name" value="SLH_dom"/>
</dbReference>
<dbReference type="Pfam" id="PF14478">
    <property type="entry name" value="DUF4430"/>
    <property type="match status" value="1"/>
</dbReference>
<dbReference type="Gene3D" id="2.60.220.30">
    <property type="match status" value="1"/>
</dbReference>
<feature type="chain" id="PRO_5043479634" evidence="2">
    <location>
        <begin position="26"/>
        <end position="1201"/>
    </location>
</feature>
<feature type="signal peptide" evidence="2">
    <location>
        <begin position="1"/>
        <end position="25"/>
    </location>
</feature>
<feature type="domain" description="SLH" evidence="3">
    <location>
        <begin position="1079"/>
        <end position="1142"/>
    </location>
</feature>
<dbReference type="Gene3D" id="2.170.130.30">
    <property type="match status" value="1"/>
</dbReference>
<evidence type="ECO:0000259" key="3">
    <source>
        <dbReference type="PROSITE" id="PS51272"/>
    </source>
</evidence>
<feature type="domain" description="SLH" evidence="3">
    <location>
        <begin position="1018"/>
        <end position="1078"/>
    </location>
</feature>
<evidence type="ECO:0000256" key="1">
    <source>
        <dbReference type="ARBA" id="ARBA00022737"/>
    </source>
</evidence>
<protein>
    <submittedName>
        <fullName evidence="4">S-layer homology domain-containing protein</fullName>
    </submittedName>
</protein>